<dbReference type="RefSeq" id="WP_013131071.1">
    <property type="nucleotide sequence ID" value="NC_014165.1"/>
</dbReference>
<feature type="domain" description="Peptidase S1A alpha-lytic prodomain" evidence="12">
    <location>
        <begin position="127"/>
        <end position="183"/>
    </location>
</feature>
<dbReference type="PRINTS" id="PR00861">
    <property type="entry name" value="ALYTICPTASE"/>
</dbReference>
<keyword evidence="14" id="KW-1185">Reference proteome</keyword>
<dbReference type="GO" id="GO:0006508">
    <property type="term" value="P:proteolysis"/>
    <property type="evidence" value="ECO:0007669"/>
    <property type="project" value="UniProtKB-KW"/>
</dbReference>
<evidence type="ECO:0000259" key="11">
    <source>
        <dbReference type="Pfam" id="PF00089"/>
    </source>
</evidence>
<keyword evidence="4" id="KW-0378">Hydrolase</keyword>
<dbReference type="AlphaFoldDB" id="D6Y6G6"/>
<feature type="signal peptide" evidence="10">
    <location>
        <begin position="1"/>
        <end position="27"/>
    </location>
</feature>
<organism evidence="13 14">
    <name type="scientific">Thermobispora bispora (strain ATCC 19993 / DSM 43833 / CBS 139.67 / JCM 10125 / KCTC 9307 / NBRC 14880 / R51)</name>
    <dbReference type="NCBI Taxonomy" id="469371"/>
    <lineage>
        <taxon>Bacteria</taxon>
        <taxon>Bacillati</taxon>
        <taxon>Actinomycetota</taxon>
        <taxon>Actinomycetes</taxon>
        <taxon>Streptosporangiales</taxon>
        <taxon>Streptosporangiaceae</taxon>
        <taxon>Thermobispora</taxon>
    </lineage>
</organism>
<feature type="active site" description="Charge relay system" evidence="8">
    <location>
        <position position="273"/>
    </location>
</feature>
<dbReference type="PROSITE" id="PS51257">
    <property type="entry name" value="PROKAR_LIPOPROTEIN"/>
    <property type="match status" value="1"/>
</dbReference>
<dbReference type="PROSITE" id="PS00135">
    <property type="entry name" value="TRYPSIN_SER"/>
    <property type="match status" value="1"/>
</dbReference>
<sequence length="399" mass="41205">MVIRRTAAFACGLAACALALFTVPARAGLPTAPGPETAPVPGLDPAATVVEAMQRDLGLTAEQAAARLANESRAAEIEARLRARLGGAFAGAWVTGDTAEHLMVATTDAGQAGVIRAEGAHPVIVRRSLAELTAAKRALDRAAADRAPAATPLWYVDVRRNLVTVHAADPARAEAFVARSGADPRAVRVVRSGERPRPLIGERPLPLRYDLRGGDPFYLGGGSIRCSVGFSVRRGGTSGFVTAGHCATAGATTTGPNRVRQGTFQGWSFPGDDHAWVAVNENWVARPWVVTGTGLLTVRGSRPALVGAAVCRAGATSGWRCGTIRQLGVSVHYSQGTVHELIRTDICAEPGDSGGPVVAGNQAQGVLSGGSGDCVRGGTSYIQPVNEILSAYGLTLVTG</sequence>
<evidence type="ECO:0000256" key="5">
    <source>
        <dbReference type="ARBA" id="ARBA00022825"/>
    </source>
</evidence>
<evidence type="ECO:0000256" key="4">
    <source>
        <dbReference type="ARBA" id="ARBA00022801"/>
    </source>
</evidence>
<dbReference type="GO" id="GO:0005576">
    <property type="term" value="C:extracellular region"/>
    <property type="evidence" value="ECO:0007669"/>
    <property type="project" value="InterPro"/>
</dbReference>
<dbReference type="EMBL" id="CP001874">
    <property type="protein sequence ID" value="ADG87538.1"/>
    <property type="molecule type" value="Genomic_DNA"/>
</dbReference>
<feature type="chain" id="PRO_5003090917" evidence="10">
    <location>
        <begin position="28"/>
        <end position="399"/>
    </location>
</feature>
<feature type="active site" description="Charge relay system" evidence="8">
    <location>
        <position position="353"/>
    </location>
</feature>
<evidence type="ECO:0000256" key="6">
    <source>
        <dbReference type="ARBA" id="ARBA00023145"/>
    </source>
</evidence>
<dbReference type="InterPro" id="IPR018114">
    <property type="entry name" value="TRYPSIN_HIS"/>
</dbReference>
<dbReference type="eggNOG" id="COG0265">
    <property type="taxonomic scope" value="Bacteria"/>
</dbReference>
<evidence type="ECO:0000313" key="14">
    <source>
        <dbReference type="Proteomes" id="UP000006640"/>
    </source>
</evidence>
<proteinExistence type="inferred from homology"/>
<feature type="disulfide bond" evidence="9">
    <location>
        <begin position="226"/>
        <end position="246"/>
    </location>
</feature>
<protein>
    <submittedName>
        <fullName evidence="13">Peptidase alpha-lytic pro domain protein</fullName>
    </submittedName>
</protein>
<accession>D6Y6G6</accession>
<evidence type="ECO:0000256" key="8">
    <source>
        <dbReference type="PIRSR" id="PIRSR001134-1"/>
    </source>
</evidence>
<dbReference type="Proteomes" id="UP000006640">
    <property type="component" value="Chromosome"/>
</dbReference>
<evidence type="ECO:0000256" key="1">
    <source>
        <dbReference type="ARBA" id="ARBA00007664"/>
    </source>
</evidence>
<feature type="active site" description="Charge relay system" evidence="8">
    <location>
        <position position="245"/>
    </location>
</feature>
<evidence type="ECO:0000256" key="7">
    <source>
        <dbReference type="ARBA" id="ARBA00023157"/>
    </source>
</evidence>
<keyword evidence="7 9" id="KW-1015">Disulfide bond</keyword>
<evidence type="ECO:0000256" key="3">
    <source>
        <dbReference type="ARBA" id="ARBA00022729"/>
    </source>
</evidence>
<reference evidence="13 14" key="1">
    <citation type="submission" date="2010-01" db="EMBL/GenBank/DDBJ databases">
        <title>The complete genome of Thermobispora bispora DSM 43833.</title>
        <authorList>
            <consortium name="US DOE Joint Genome Institute (JGI-PGF)"/>
            <person name="Lucas S."/>
            <person name="Copeland A."/>
            <person name="Lapidus A."/>
            <person name="Glavina del Rio T."/>
            <person name="Dalin E."/>
            <person name="Tice H."/>
            <person name="Bruce D."/>
            <person name="Goodwin L."/>
            <person name="Pitluck S."/>
            <person name="Kyrpides N."/>
            <person name="Mavromatis K."/>
            <person name="Ivanova N."/>
            <person name="Mikhailova N."/>
            <person name="Chertkov O."/>
            <person name="Brettin T."/>
            <person name="Detter J.C."/>
            <person name="Han C."/>
            <person name="Larimer F."/>
            <person name="Land M."/>
            <person name="Hauser L."/>
            <person name="Markowitz V."/>
            <person name="Cheng J.-F."/>
            <person name="Hugenholtz P."/>
            <person name="Woyke T."/>
            <person name="Wu D."/>
            <person name="Jando M."/>
            <person name="Schneider S."/>
            <person name="Klenk H.-P."/>
            <person name="Eisen J.A."/>
        </authorList>
    </citation>
    <scope>NUCLEOTIDE SEQUENCE [LARGE SCALE GENOMIC DNA]</scope>
    <source>
        <strain evidence="14">ATCC 19993 / DSM 43833 / CBS 139.67 / JCM 10125 / KCTC 9307 / NBRC 14880 / R51</strain>
    </source>
</reference>
<keyword evidence="2" id="KW-0645">Protease</keyword>
<dbReference type="PIRSF" id="PIRSF001134">
    <property type="entry name" value="Streptogrisin"/>
    <property type="match status" value="1"/>
</dbReference>
<keyword evidence="6" id="KW-0865">Zymogen</keyword>
<dbReference type="Pfam" id="PF00089">
    <property type="entry name" value="Trypsin"/>
    <property type="match status" value="1"/>
</dbReference>
<comment type="similarity">
    <text evidence="1">Belongs to the peptidase S1 family.</text>
</comment>
<keyword evidence="3 10" id="KW-0732">Signal</keyword>
<dbReference type="Gene3D" id="3.30.300.50">
    <property type="match status" value="2"/>
</dbReference>
<dbReference type="InterPro" id="IPR033116">
    <property type="entry name" value="TRYPSIN_SER"/>
</dbReference>
<dbReference type="STRING" id="469371.Tbis_0814"/>
<dbReference type="PROSITE" id="PS00134">
    <property type="entry name" value="TRYPSIN_HIS"/>
    <property type="match status" value="1"/>
</dbReference>
<dbReference type="HOGENOM" id="CLU_030648_2_0_11"/>
<name>D6Y6G6_THEBD</name>
<dbReference type="SUPFAM" id="SSF50494">
    <property type="entry name" value="Trypsin-like serine proteases"/>
    <property type="match status" value="1"/>
</dbReference>
<dbReference type="InterPro" id="IPR001254">
    <property type="entry name" value="Trypsin_dom"/>
</dbReference>
<dbReference type="InterPro" id="IPR009003">
    <property type="entry name" value="Peptidase_S1_PA"/>
</dbReference>
<dbReference type="InterPro" id="IPR004236">
    <property type="entry name" value="Pept_S1_alpha_lytic"/>
</dbReference>
<dbReference type="InterPro" id="IPR001316">
    <property type="entry name" value="Pept_S1A_streptogrisin"/>
</dbReference>
<gene>
    <name evidence="13" type="ordered locus">Tbis_0814</name>
</gene>
<keyword evidence="5" id="KW-0720">Serine protease</keyword>
<evidence type="ECO:0000259" key="12">
    <source>
        <dbReference type="Pfam" id="PF02983"/>
    </source>
</evidence>
<feature type="disulfide bond" evidence="9">
    <location>
        <begin position="311"/>
        <end position="321"/>
    </location>
</feature>
<dbReference type="OrthoDB" id="8781117at2"/>
<dbReference type="CDD" id="cd21112">
    <property type="entry name" value="alphaLP-like"/>
    <property type="match status" value="1"/>
</dbReference>
<feature type="disulfide bond" evidence="9">
    <location>
        <begin position="347"/>
        <end position="374"/>
    </location>
</feature>
<feature type="domain" description="Peptidase S1" evidence="11">
    <location>
        <begin position="225"/>
        <end position="388"/>
    </location>
</feature>
<evidence type="ECO:0000256" key="10">
    <source>
        <dbReference type="SAM" id="SignalP"/>
    </source>
</evidence>
<evidence type="ECO:0000256" key="2">
    <source>
        <dbReference type="ARBA" id="ARBA00022670"/>
    </source>
</evidence>
<dbReference type="GO" id="GO:0004252">
    <property type="term" value="F:serine-type endopeptidase activity"/>
    <property type="evidence" value="ECO:0007669"/>
    <property type="project" value="InterPro"/>
</dbReference>
<dbReference type="InterPro" id="IPR035070">
    <property type="entry name" value="Streptogrisin_prodomain"/>
</dbReference>
<evidence type="ECO:0000256" key="9">
    <source>
        <dbReference type="PIRSR" id="PIRSR001134-2"/>
    </source>
</evidence>
<evidence type="ECO:0000313" key="13">
    <source>
        <dbReference type="EMBL" id="ADG87538.1"/>
    </source>
</evidence>
<dbReference type="Gene3D" id="2.40.10.10">
    <property type="entry name" value="Trypsin-like serine proteases"/>
    <property type="match status" value="2"/>
</dbReference>
<dbReference type="InterPro" id="IPR043504">
    <property type="entry name" value="Peptidase_S1_PA_chymotrypsin"/>
</dbReference>
<dbReference type="Pfam" id="PF02983">
    <property type="entry name" value="Pro_Al_protease"/>
    <property type="match status" value="1"/>
</dbReference>
<dbReference type="KEGG" id="tbi:Tbis_0814"/>